<evidence type="ECO:0000256" key="6">
    <source>
        <dbReference type="ARBA" id="ARBA00023170"/>
    </source>
</evidence>
<keyword evidence="2 9" id="KW-0812">Transmembrane</keyword>
<keyword evidence="3 9" id="KW-1133">Transmembrane helix</keyword>
<evidence type="ECO:0000313" key="11">
    <source>
        <dbReference type="EMBL" id="CAG2188289.1"/>
    </source>
</evidence>
<proteinExistence type="predicted"/>
<dbReference type="PRINTS" id="PR00237">
    <property type="entry name" value="GPCRRHODOPSN"/>
</dbReference>
<feature type="domain" description="G-protein coupled receptors family 1 profile" evidence="10">
    <location>
        <begin position="1"/>
        <end position="203"/>
    </location>
</feature>
<evidence type="ECO:0000256" key="3">
    <source>
        <dbReference type="ARBA" id="ARBA00022989"/>
    </source>
</evidence>
<evidence type="ECO:0000256" key="5">
    <source>
        <dbReference type="ARBA" id="ARBA00023136"/>
    </source>
</evidence>
<dbReference type="InterPro" id="IPR000276">
    <property type="entry name" value="GPCR_Rhodpsn"/>
</dbReference>
<comment type="caution">
    <text evidence="11">The sequence shown here is derived from an EMBL/GenBank/DDBJ whole genome shotgun (WGS) entry which is preliminary data.</text>
</comment>
<dbReference type="Proteomes" id="UP000683360">
    <property type="component" value="Unassembled WGS sequence"/>
</dbReference>
<feature type="transmembrane region" description="Helical" evidence="9">
    <location>
        <begin position="143"/>
        <end position="167"/>
    </location>
</feature>
<feature type="compositionally biased region" description="Polar residues" evidence="8">
    <location>
        <begin position="111"/>
        <end position="125"/>
    </location>
</feature>
<dbReference type="Pfam" id="PF00001">
    <property type="entry name" value="7tm_1"/>
    <property type="match status" value="1"/>
</dbReference>
<gene>
    <name evidence="11" type="ORF">MEDL_3711</name>
</gene>
<name>A0A8S3PZB0_MYTED</name>
<keyword evidence="5 9" id="KW-0472">Membrane</keyword>
<dbReference type="AlphaFoldDB" id="A0A8S3PZB0"/>
<dbReference type="PROSITE" id="PS50262">
    <property type="entry name" value="G_PROTEIN_RECEP_F1_2"/>
    <property type="match status" value="1"/>
</dbReference>
<dbReference type="OrthoDB" id="2132067at2759"/>
<protein>
    <recommendedName>
        <fullName evidence="10">G-protein coupled receptors family 1 profile domain-containing protein</fullName>
    </recommendedName>
</protein>
<keyword evidence="6" id="KW-0675">Receptor</keyword>
<dbReference type="InterPro" id="IPR017452">
    <property type="entry name" value="GPCR_Rhodpsn_7TM"/>
</dbReference>
<evidence type="ECO:0000256" key="1">
    <source>
        <dbReference type="ARBA" id="ARBA00004141"/>
    </source>
</evidence>
<evidence type="ECO:0000259" key="10">
    <source>
        <dbReference type="PROSITE" id="PS50262"/>
    </source>
</evidence>
<dbReference type="GO" id="GO:0004930">
    <property type="term" value="F:G protein-coupled receptor activity"/>
    <property type="evidence" value="ECO:0007669"/>
    <property type="project" value="UniProtKB-KW"/>
</dbReference>
<dbReference type="PANTHER" id="PTHR24243">
    <property type="entry name" value="G-PROTEIN COUPLED RECEPTOR"/>
    <property type="match status" value="1"/>
</dbReference>
<accession>A0A8S3PZB0</accession>
<dbReference type="SUPFAM" id="SSF81321">
    <property type="entry name" value="Family A G protein-coupled receptor-like"/>
    <property type="match status" value="1"/>
</dbReference>
<evidence type="ECO:0000256" key="7">
    <source>
        <dbReference type="ARBA" id="ARBA00023224"/>
    </source>
</evidence>
<evidence type="ECO:0000256" key="2">
    <source>
        <dbReference type="ARBA" id="ARBA00022692"/>
    </source>
</evidence>
<evidence type="ECO:0000256" key="4">
    <source>
        <dbReference type="ARBA" id="ARBA00023040"/>
    </source>
</evidence>
<keyword evidence="4" id="KW-0297">G-protein coupled receptor</keyword>
<dbReference type="Gene3D" id="1.20.1070.10">
    <property type="entry name" value="Rhodopsin 7-helix transmembrane proteins"/>
    <property type="match status" value="1"/>
</dbReference>
<feature type="transmembrane region" description="Helical" evidence="9">
    <location>
        <begin position="74"/>
        <end position="101"/>
    </location>
</feature>
<evidence type="ECO:0000256" key="8">
    <source>
        <dbReference type="SAM" id="MobiDB-lite"/>
    </source>
</evidence>
<evidence type="ECO:0000313" key="12">
    <source>
        <dbReference type="Proteomes" id="UP000683360"/>
    </source>
</evidence>
<organism evidence="11 12">
    <name type="scientific">Mytilus edulis</name>
    <name type="common">Blue mussel</name>
    <dbReference type="NCBI Taxonomy" id="6550"/>
    <lineage>
        <taxon>Eukaryota</taxon>
        <taxon>Metazoa</taxon>
        <taxon>Spiralia</taxon>
        <taxon>Lophotrochozoa</taxon>
        <taxon>Mollusca</taxon>
        <taxon>Bivalvia</taxon>
        <taxon>Autobranchia</taxon>
        <taxon>Pteriomorphia</taxon>
        <taxon>Mytilida</taxon>
        <taxon>Mytiloidea</taxon>
        <taxon>Mytilidae</taxon>
        <taxon>Mytilinae</taxon>
        <taxon>Mytilus</taxon>
    </lineage>
</organism>
<sequence length="275" mass="31832">MQYYAILHPVRSKYVCTVGRAKKVICILWIASLVLACPILYGREYHIVHGINRKAIWCRKIWNSFAISVAYEIYMIYILLLVPVIIMTFAYVNICLELWHISSFQSRQQRRLTSPNGSNTDTDSSPYLVPRKSRDDNKSKKQVIKMLVAVIVIFIICWAPLQINNVLVGFEVLPDLHEGHHKHIREAFYIMAYANSSINPIIYTFMSKKFKETFKKTICACVVWRRGTSRSQTYRYATELRDEGSKTCHTSLVNHKNVIEMNSYGSQRSSSPSHV</sequence>
<evidence type="ECO:0000256" key="9">
    <source>
        <dbReference type="SAM" id="Phobius"/>
    </source>
</evidence>
<dbReference type="GO" id="GO:0005886">
    <property type="term" value="C:plasma membrane"/>
    <property type="evidence" value="ECO:0007669"/>
    <property type="project" value="TreeGrafter"/>
</dbReference>
<feature type="region of interest" description="Disordered" evidence="8">
    <location>
        <begin position="111"/>
        <end position="134"/>
    </location>
</feature>
<dbReference type="PANTHER" id="PTHR24243:SF224">
    <property type="entry name" value="G-PROTEIN COUPLED RECEPTOR 19-RELATED"/>
    <property type="match status" value="1"/>
</dbReference>
<comment type="subcellular location">
    <subcellularLocation>
        <location evidence="1">Membrane</location>
        <topology evidence="1">Multi-pass membrane protein</topology>
    </subcellularLocation>
</comment>
<feature type="transmembrane region" description="Helical" evidence="9">
    <location>
        <begin position="187"/>
        <end position="206"/>
    </location>
</feature>
<keyword evidence="12" id="KW-1185">Reference proteome</keyword>
<reference evidence="11" key="1">
    <citation type="submission" date="2021-03" db="EMBL/GenBank/DDBJ databases">
        <authorList>
            <person name="Bekaert M."/>
        </authorList>
    </citation>
    <scope>NUCLEOTIDE SEQUENCE</scope>
</reference>
<dbReference type="EMBL" id="CAJPWZ010000210">
    <property type="protein sequence ID" value="CAG2188289.1"/>
    <property type="molecule type" value="Genomic_DNA"/>
</dbReference>
<feature type="transmembrane region" description="Helical" evidence="9">
    <location>
        <begin position="21"/>
        <end position="41"/>
    </location>
</feature>
<keyword evidence="7" id="KW-0807">Transducer</keyword>